<dbReference type="STRING" id="1852522.SAMN06295960_1268"/>
<dbReference type="EMBL" id="FXAZ01000001">
    <property type="protein sequence ID" value="SMG23113.1"/>
    <property type="molecule type" value="Genomic_DNA"/>
</dbReference>
<gene>
    <name evidence="1" type="ORF">SAMN06295960_1268</name>
</gene>
<keyword evidence="2" id="KW-1185">Reference proteome</keyword>
<dbReference type="AlphaFoldDB" id="A0A1X7J5U4"/>
<accession>A0A1X7J5U4</accession>
<dbReference type="Proteomes" id="UP000193834">
    <property type="component" value="Unassembled WGS sequence"/>
</dbReference>
<evidence type="ECO:0000313" key="2">
    <source>
        <dbReference type="Proteomes" id="UP000193834"/>
    </source>
</evidence>
<protein>
    <submittedName>
        <fullName evidence="1">Uncharacterized protein</fullName>
    </submittedName>
</protein>
<sequence>MIYLRSFKLSEYTDRNPNIYPDHVFKHLAGEVLYLIELLCCMAITAAENQLYSMSLPTS</sequence>
<reference evidence="1 2" key="1">
    <citation type="submission" date="2017-04" db="EMBL/GenBank/DDBJ databases">
        <authorList>
            <person name="Afonso C.L."/>
            <person name="Miller P.J."/>
            <person name="Scott M.A."/>
            <person name="Spackman E."/>
            <person name="Goraichik I."/>
            <person name="Dimitrov K.M."/>
            <person name="Suarez D.L."/>
            <person name="Swayne D.E."/>
        </authorList>
    </citation>
    <scope>NUCLEOTIDE SEQUENCE [LARGE SCALE GENOMIC DNA]</scope>
    <source>
        <strain evidence="1 2">11</strain>
    </source>
</reference>
<name>A0A1X7J5U4_9BACL</name>
<organism evidence="1 2">
    <name type="scientific">Paenibacillus aquistagni</name>
    <dbReference type="NCBI Taxonomy" id="1852522"/>
    <lineage>
        <taxon>Bacteria</taxon>
        <taxon>Bacillati</taxon>
        <taxon>Bacillota</taxon>
        <taxon>Bacilli</taxon>
        <taxon>Bacillales</taxon>
        <taxon>Paenibacillaceae</taxon>
        <taxon>Paenibacillus</taxon>
    </lineage>
</organism>
<evidence type="ECO:0000313" key="1">
    <source>
        <dbReference type="EMBL" id="SMG23113.1"/>
    </source>
</evidence>
<proteinExistence type="predicted"/>